<dbReference type="Proteomes" id="UP000663855">
    <property type="component" value="Unassembled WGS sequence"/>
</dbReference>
<dbReference type="EMBL" id="CAJNRE010002328">
    <property type="protein sequence ID" value="CAF1974780.1"/>
    <property type="molecule type" value="Genomic_DNA"/>
</dbReference>
<comment type="caution">
    <text evidence="2">The sequence shown here is derived from an EMBL/GenBank/DDBJ whole genome shotgun (WGS) entry which is preliminary data.</text>
</comment>
<dbReference type="Proteomes" id="UP000663824">
    <property type="component" value="Unassembled WGS sequence"/>
</dbReference>
<dbReference type="Proteomes" id="UP000663834">
    <property type="component" value="Unassembled WGS sequence"/>
</dbReference>
<dbReference type="EMBL" id="CAJNOV010009387">
    <property type="protein sequence ID" value="CAF1362406.1"/>
    <property type="molecule type" value="Genomic_DNA"/>
</dbReference>
<feature type="domain" description="Tc1-like transposase DDE" evidence="1">
    <location>
        <begin position="33"/>
        <end position="164"/>
    </location>
</feature>
<protein>
    <recommendedName>
        <fullName evidence="1">Tc1-like transposase DDE domain-containing protein</fullName>
    </recommendedName>
</protein>
<evidence type="ECO:0000313" key="8">
    <source>
        <dbReference type="Proteomes" id="UP000663855"/>
    </source>
</evidence>
<dbReference type="PANTHER" id="PTHR23022">
    <property type="entry name" value="TRANSPOSABLE ELEMENT-RELATED"/>
    <property type="match status" value="1"/>
</dbReference>
<dbReference type="InterPro" id="IPR038717">
    <property type="entry name" value="Tc1-like_DDE_dom"/>
</dbReference>
<proteinExistence type="predicted"/>
<dbReference type="Proteomes" id="UP000681720">
    <property type="component" value="Unassembled WGS sequence"/>
</dbReference>
<accession>A0A815I7H3</accession>
<dbReference type="Proteomes" id="UP000676336">
    <property type="component" value="Unassembled WGS sequence"/>
</dbReference>
<evidence type="ECO:0000259" key="1">
    <source>
        <dbReference type="Pfam" id="PF13358"/>
    </source>
</evidence>
<reference evidence="2" key="1">
    <citation type="submission" date="2021-02" db="EMBL/GenBank/DDBJ databases">
        <authorList>
            <person name="Nowell W R."/>
        </authorList>
    </citation>
    <scope>NUCLEOTIDE SEQUENCE</scope>
</reference>
<evidence type="ECO:0000313" key="6">
    <source>
        <dbReference type="EMBL" id="CAF3864937.1"/>
    </source>
</evidence>
<dbReference type="Gene3D" id="3.30.420.10">
    <property type="entry name" value="Ribonuclease H-like superfamily/Ribonuclease H"/>
    <property type="match status" value="1"/>
</dbReference>
<dbReference type="EMBL" id="CAJOBH010000962">
    <property type="protein sequence ID" value="CAF3827710.1"/>
    <property type="molecule type" value="Genomic_DNA"/>
</dbReference>
<dbReference type="Pfam" id="PF13358">
    <property type="entry name" value="DDE_3"/>
    <property type="match status" value="1"/>
</dbReference>
<sequence>MKKNTLALTTAHKDLRLSWAKDHMTWNNECHKVVWSDEKKINSDGPDGFSYYWHDLRKEEEIFSTRPQGGGSVMIWASFGWGGKSSICFVESRMNANGYREVLKKRLIDIGSSMGESDWTFQQDNAPIHRAKINLTWFKSQKINVLPRPSLSPDLNPFENLWGVGVGVGVGLGVGVDMCKPCVVNPVFVNGVYINDHTQKAHNVSPFQSGMWSSRYHQYGKWHGPYLFSLLFNDQSMKATGSGVDDVGSFTIDGIYSLKTSRLGLTKQYKRGTGNPLENLGHQVTIQLAWNANNHKFEGKWFVQTSKYHGENKFELKFDQKHKRSPTDYEETWF</sequence>
<evidence type="ECO:0000313" key="7">
    <source>
        <dbReference type="EMBL" id="CAF3869570.1"/>
    </source>
</evidence>
<evidence type="ECO:0000313" key="3">
    <source>
        <dbReference type="EMBL" id="CAF1649229.1"/>
    </source>
</evidence>
<dbReference type="Proteomes" id="UP000681967">
    <property type="component" value="Unassembled WGS sequence"/>
</dbReference>
<evidence type="ECO:0000313" key="5">
    <source>
        <dbReference type="EMBL" id="CAF3827710.1"/>
    </source>
</evidence>
<evidence type="ECO:0000313" key="4">
    <source>
        <dbReference type="EMBL" id="CAF1974780.1"/>
    </source>
</evidence>
<dbReference type="PANTHER" id="PTHR23022:SF129">
    <property type="entry name" value="TRANSPOSABLE ELEMENT TC3 TRANSPOSASE"/>
    <property type="match status" value="1"/>
</dbReference>
<dbReference type="EMBL" id="CAJOBJ010001250">
    <property type="protein sequence ID" value="CAF3869570.1"/>
    <property type="molecule type" value="Genomic_DNA"/>
</dbReference>
<name>A0A815I7H3_9BILA</name>
<dbReference type="InterPro" id="IPR036397">
    <property type="entry name" value="RNaseH_sf"/>
</dbReference>
<dbReference type="GO" id="GO:0003676">
    <property type="term" value="F:nucleic acid binding"/>
    <property type="evidence" value="ECO:0007669"/>
    <property type="project" value="InterPro"/>
</dbReference>
<gene>
    <name evidence="5" type="ORF">BYL167_LOCUS4510</name>
    <name evidence="2" type="ORF">CJN711_LOCUS20008</name>
    <name evidence="7" type="ORF">GIL414_LOCUS4951</name>
    <name evidence="3" type="ORF">KQP761_LOCUS29628</name>
    <name evidence="4" type="ORF">MBJ925_LOCUS6985</name>
    <name evidence="6" type="ORF">SMN809_LOCUS4754</name>
</gene>
<dbReference type="AlphaFoldDB" id="A0A815I7H3"/>
<evidence type="ECO:0000313" key="2">
    <source>
        <dbReference type="EMBL" id="CAF1362406.1"/>
    </source>
</evidence>
<dbReference type="EMBL" id="CAJNOW010016327">
    <property type="protein sequence ID" value="CAF1649229.1"/>
    <property type="molecule type" value="Genomic_DNA"/>
</dbReference>
<organism evidence="2 8">
    <name type="scientific">Rotaria magnacalcarata</name>
    <dbReference type="NCBI Taxonomy" id="392030"/>
    <lineage>
        <taxon>Eukaryota</taxon>
        <taxon>Metazoa</taxon>
        <taxon>Spiralia</taxon>
        <taxon>Gnathifera</taxon>
        <taxon>Rotifera</taxon>
        <taxon>Eurotatoria</taxon>
        <taxon>Bdelloidea</taxon>
        <taxon>Philodinida</taxon>
        <taxon>Philodinidae</taxon>
        <taxon>Rotaria</taxon>
    </lineage>
</organism>
<dbReference type="EMBL" id="CAJOBI010001132">
    <property type="protein sequence ID" value="CAF3864937.1"/>
    <property type="molecule type" value="Genomic_DNA"/>
</dbReference>
<dbReference type="InterPro" id="IPR052338">
    <property type="entry name" value="Transposase_5"/>
</dbReference>